<organism evidence="2 3">
    <name type="scientific">Yanghanlia caeni</name>
    <dbReference type="NCBI Taxonomy" id="3064283"/>
    <lineage>
        <taxon>Bacteria</taxon>
        <taxon>Pseudomonadati</taxon>
        <taxon>Pseudomonadota</taxon>
        <taxon>Betaproteobacteria</taxon>
        <taxon>Burkholderiales</taxon>
        <taxon>Alcaligenaceae</taxon>
        <taxon>Yanghanlia</taxon>
    </lineage>
</organism>
<evidence type="ECO:0000256" key="1">
    <source>
        <dbReference type="SAM" id="Phobius"/>
    </source>
</evidence>
<protein>
    <submittedName>
        <fullName evidence="2">Uncharacterized protein</fullName>
    </submittedName>
</protein>
<gene>
    <name evidence="2" type="ORF">Q8947_05430</name>
</gene>
<dbReference type="Proteomes" id="UP001232156">
    <property type="component" value="Unassembled WGS sequence"/>
</dbReference>
<name>A0ABU1D4S6_9BURK</name>
<keyword evidence="1" id="KW-0812">Transmembrane</keyword>
<evidence type="ECO:0000313" key="2">
    <source>
        <dbReference type="EMBL" id="MDR4125424.1"/>
    </source>
</evidence>
<dbReference type="RefSeq" id="WP_347286646.1">
    <property type="nucleotide sequence ID" value="NZ_JAUZQE010000009.1"/>
</dbReference>
<keyword evidence="1" id="KW-0472">Membrane</keyword>
<dbReference type="EMBL" id="JAUZQE010000009">
    <property type="protein sequence ID" value="MDR4125424.1"/>
    <property type="molecule type" value="Genomic_DNA"/>
</dbReference>
<evidence type="ECO:0000313" key="3">
    <source>
        <dbReference type="Proteomes" id="UP001232156"/>
    </source>
</evidence>
<accession>A0ABU1D4S6</accession>
<keyword evidence="1" id="KW-1133">Transmembrane helix</keyword>
<comment type="caution">
    <text evidence="2">The sequence shown here is derived from an EMBL/GenBank/DDBJ whole genome shotgun (WGS) entry which is preliminary data.</text>
</comment>
<sequence>MQPEVLFRVLKGASWVVIALMLAGIAYAMITSIRYWAGIGV</sequence>
<reference evidence="2 3" key="1">
    <citation type="submission" date="2023-08" db="EMBL/GenBank/DDBJ databases">
        <title>Alcaligenaceae gen. nov., a novel taxon isolated from the sludge of Yixing Pesticide Factory.</title>
        <authorList>
            <person name="Ruan L."/>
        </authorList>
    </citation>
    <scope>NUCLEOTIDE SEQUENCE [LARGE SCALE GENOMIC DNA]</scope>
    <source>
        <strain evidence="2 3">LG-2</strain>
    </source>
</reference>
<proteinExistence type="predicted"/>
<keyword evidence="3" id="KW-1185">Reference proteome</keyword>
<feature type="transmembrane region" description="Helical" evidence="1">
    <location>
        <begin position="12"/>
        <end position="37"/>
    </location>
</feature>